<feature type="transmembrane region" description="Helical" evidence="2">
    <location>
        <begin position="197"/>
        <end position="218"/>
    </location>
</feature>
<sequence length="693" mass="75790">MSLGLMNVPKTSGRLGEPEVPAGLAPRERKFLPEVQGLRALAVLMVVSYHVWFGRISGGVDIFLLISAFLLTGQFTRKIESGRDLGLLKYWVHLFKRLLPLIAVTLVVTLVGAYFLIPETRWHSIIGQSWASLLYYQNWFLAAESVDYYATDHSLASPLQHFWSLSIQGQIFIIWPLIFAVAALIARRSKLRVRPLLMCMFGAVFVVSLVFSIVTTHGNQAFAYFDTRTRLWEFALGSLLALVLPYLHFRRNLRIVLGWLGIVGMLSCGLILQVGQQFPGYMALWPTLSAAFIIVAGFTDSKVGVDRFLSWKPLVNLGNSSYALYLFHWPLLVFVLVVTGRDHAGPKAGLAIIVVSIVAAFLATRWIDTPLRRNKWFELKLRRAVVVIAVCIAVVAAPLAGWQHQIQAKEQAALAQAEHNNPGAGALRPDFVPQGDPAAPMLPALTALDKQWVSLDKKCEGDLATTDAVLEKSCTQSSPAGTPSKTIVVVGDSHAEQWMGALIPIAEENNWQLVSVLLGGCDFGDESEDSGRESSCVDFNVAAQDYILDQQPDAVFTIATNAVPDSPTENVVAGYETAVKTFTSAGIDVVGMRDNPRFEADVASCVSAQGADACSFQKDNNLAPENPAESLNSIDGAYMLDLSDSLCADGRCDAVIGNTLVYMDNNHLTEVYAKSMAPDLEEHLFAATGWKRG</sequence>
<organism evidence="5 6">
    <name type="scientific">Arthrobacter alpinus</name>
    <dbReference type="NCBI Taxonomy" id="656366"/>
    <lineage>
        <taxon>Bacteria</taxon>
        <taxon>Bacillati</taxon>
        <taxon>Actinomycetota</taxon>
        <taxon>Actinomycetes</taxon>
        <taxon>Micrococcales</taxon>
        <taxon>Micrococcaceae</taxon>
        <taxon>Arthrobacter</taxon>
    </lineage>
</organism>
<evidence type="ECO:0000313" key="5">
    <source>
        <dbReference type="EMBL" id="SEF02341.1"/>
    </source>
</evidence>
<feature type="transmembrane region" description="Helical" evidence="2">
    <location>
        <begin position="320"/>
        <end position="338"/>
    </location>
</feature>
<keyword evidence="2" id="KW-0812">Transmembrane</keyword>
<dbReference type="GO" id="GO:0016747">
    <property type="term" value="F:acyltransferase activity, transferring groups other than amino-acyl groups"/>
    <property type="evidence" value="ECO:0007669"/>
    <property type="project" value="InterPro"/>
</dbReference>
<dbReference type="SUPFAM" id="SSF52266">
    <property type="entry name" value="SGNH hydrolase"/>
    <property type="match status" value="1"/>
</dbReference>
<dbReference type="AlphaFoldDB" id="A0A1H5NN94"/>
<dbReference type="PANTHER" id="PTHR23028:SF53">
    <property type="entry name" value="ACYL_TRANSF_3 DOMAIN-CONTAINING PROTEIN"/>
    <property type="match status" value="1"/>
</dbReference>
<gene>
    <name evidence="5" type="ORF">SAMN04489740_3814</name>
</gene>
<dbReference type="PANTHER" id="PTHR23028">
    <property type="entry name" value="ACETYLTRANSFERASE"/>
    <property type="match status" value="1"/>
</dbReference>
<feature type="transmembrane region" description="Helical" evidence="2">
    <location>
        <begin position="344"/>
        <end position="363"/>
    </location>
</feature>
<reference evidence="5 6" key="1">
    <citation type="submission" date="2016-10" db="EMBL/GenBank/DDBJ databases">
        <authorList>
            <person name="de Groot N.N."/>
        </authorList>
    </citation>
    <scope>NUCLEOTIDE SEQUENCE [LARGE SCALE GENOMIC DNA]</scope>
    <source>
        <strain evidence="5 6">DSM 22274</strain>
    </source>
</reference>
<keyword evidence="5" id="KW-0012">Acyltransferase</keyword>
<keyword evidence="5" id="KW-0808">Transferase</keyword>
<dbReference type="EMBL" id="FNTV01000001">
    <property type="protein sequence ID" value="SEF02341.1"/>
    <property type="molecule type" value="Genomic_DNA"/>
</dbReference>
<accession>A0A1H5NN94</accession>
<evidence type="ECO:0000259" key="4">
    <source>
        <dbReference type="Pfam" id="PF19040"/>
    </source>
</evidence>
<dbReference type="InterPro" id="IPR043968">
    <property type="entry name" value="SGNH"/>
</dbReference>
<feature type="transmembrane region" description="Helical" evidence="2">
    <location>
        <begin position="59"/>
        <end position="77"/>
    </location>
</feature>
<feature type="transmembrane region" description="Helical" evidence="2">
    <location>
        <begin position="98"/>
        <end position="117"/>
    </location>
</feature>
<feature type="transmembrane region" description="Helical" evidence="2">
    <location>
        <begin position="281"/>
        <end position="299"/>
    </location>
</feature>
<dbReference type="InterPro" id="IPR050879">
    <property type="entry name" value="Acyltransferase_3"/>
</dbReference>
<dbReference type="InterPro" id="IPR002656">
    <property type="entry name" value="Acyl_transf_3_dom"/>
</dbReference>
<protein>
    <submittedName>
        <fullName evidence="5">Peptidoglycan/LPS O-acetylase OafA/YrhL, contains acyltransferase and SGNH-hydrolase domains</fullName>
    </submittedName>
</protein>
<evidence type="ECO:0000256" key="1">
    <source>
        <dbReference type="SAM" id="MobiDB-lite"/>
    </source>
</evidence>
<keyword evidence="2" id="KW-0472">Membrane</keyword>
<keyword evidence="5" id="KW-0378">Hydrolase</keyword>
<feature type="transmembrane region" description="Helical" evidence="2">
    <location>
        <begin position="230"/>
        <end position="249"/>
    </location>
</feature>
<keyword evidence="2" id="KW-1133">Transmembrane helix</keyword>
<feature type="domain" description="SGNH" evidence="4">
    <location>
        <begin position="472"/>
        <end position="681"/>
    </location>
</feature>
<dbReference type="Pfam" id="PF19040">
    <property type="entry name" value="SGNH"/>
    <property type="match status" value="1"/>
</dbReference>
<name>A0A1H5NN94_9MICC</name>
<dbReference type="Proteomes" id="UP000182725">
    <property type="component" value="Unassembled WGS sequence"/>
</dbReference>
<feature type="transmembrane region" description="Helical" evidence="2">
    <location>
        <begin position="256"/>
        <end position="275"/>
    </location>
</feature>
<dbReference type="GO" id="GO:0016787">
    <property type="term" value="F:hydrolase activity"/>
    <property type="evidence" value="ECO:0007669"/>
    <property type="project" value="UniProtKB-KW"/>
</dbReference>
<proteinExistence type="predicted"/>
<feature type="domain" description="Acyltransferase 3" evidence="3">
    <location>
        <begin position="34"/>
        <end position="364"/>
    </location>
</feature>
<dbReference type="GO" id="GO:0016020">
    <property type="term" value="C:membrane"/>
    <property type="evidence" value="ECO:0007669"/>
    <property type="project" value="TreeGrafter"/>
</dbReference>
<feature type="region of interest" description="Disordered" evidence="1">
    <location>
        <begin position="1"/>
        <end position="20"/>
    </location>
</feature>
<dbReference type="GO" id="GO:0009103">
    <property type="term" value="P:lipopolysaccharide biosynthetic process"/>
    <property type="evidence" value="ECO:0007669"/>
    <property type="project" value="TreeGrafter"/>
</dbReference>
<feature type="transmembrane region" description="Helical" evidence="2">
    <location>
        <begin position="162"/>
        <end position="185"/>
    </location>
</feature>
<evidence type="ECO:0000256" key="2">
    <source>
        <dbReference type="SAM" id="Phobius"/>
    </source>
</evidence>
<evidence type="ECO:0000259" key="3">
    <source>
        <dbReference type="Pfam" id="PF01757"/>
    </source>
</evidence>
<dbReference type="Pfam" id="PF01757">
    <property type="entry name" value="Acyl_transf_3"/>
    <property type="match status" value="1"/>
</dbReference>
<feature type="transmembrane region" description="Helical" evidence="2">
    <location>
        <begin position="384"/>
        <end position="402"/>
    </location>
</feature>
<evidence type="ECO:0000313" key="6">
    <source>
        <dbReference type="Proteomes" id="UP000182725"/>
    </source>
</evidence>